<name>A0A484HC30_9ZZZZ</name>
<gene>
    <name evidence="10" type="ORF">RIEGSTA812A_PEG_1191</name>
</gene>
<evidence type="ECO:0000256" key="7">
    <source>
        <dbReference type="ARBA" id="ARBA00023136"/>
    </source>
</evidence>
<evidence type="ECO:0000256" key="5">
    <source>
        <dbReference type="ARBA" id="ARBA00022692"/>
    </source>
</evidence>
<dbReference type="EMBL" id="LR026963">
    <property type="protein sequence ID" value="VBB69718.1"/>
    <property type="molecule type" value="Genomic_DNA"/>
</dbReference>
<feature type="transmembrane region" description="Helical" evidence="8">
    <location>
        <begin position="210"/>
        <end position="229"/>
    </location>
</feature>
<dbReference type="InterPro" id="IPR038731">
    <property type="entry name" value="RgtA/B/C-like"/>
</dbReference>
<keyword evidence="5 8" id="KW-0812">Transmembrane</keyword>
<dbReference type="GO" id="GO:0008610">
    <property type="term" value="P:lipid biosynthetic process"/>
    <property type="evidence" value="ECO:0007669"/>
    <property type="project" value="UniProtKB-ARBA"/>
</dbReference>
<keyword evidence="7 8" id="KW-0472">Membrane</keyword>
<dbReference type="GO" id="GO:0005886">
    <property type="term" value="C:plasma membrane"/>
    <property type="evidence" value="ECO:0007669"/>
    <property type="project" value="UniProtKB-SubCell"/>
</dbReference>
<evidence type="ECO:0000256" key="1">
    <source>
        <dbReference type="ARBA" id="ARBA00004651"/>
    </source>
</evidence>
<evidence type="ECO:0000256" key="6">
    <source>
        <dbReference type="ARBA" id="ARBA00022989"/>
    </source>
</evidence>
<accession>A0A484HC30</accession>
<feature type="transmembrane region" description="Helical" evidence="8">
    <location>
        <begin position="145"/>
        <end position="162"/>
    </location>
</feature>
<dbReference type="GO" id="GO:0016763">
    <property type="term" value="F:pentosyltransferase activity"/>
    <property type="evidence" value="ECO:0007669"/>
    <property type="project" value="TreeGrafter"/>
</dbReference>
<evidence type="ECO:0000256" key="2">
    <source>
        <dbReference type="ARBA" id="ARBA00022475"/>
    </source>
</evidence>
<dbReference type="PANTHER" id="PTHR33908:SF11">
    <property type="entry name" value="MEMBRANE PROTEIN"/>
    <property type="match status" value="1"/>
</dbReference>
<keyword evidence="3" id="KW-0328">Glycosyltransferase</keyword>
<feature type="transmembrane region" description="Helical" evidence="8">
    <location>
        <begin position="20"/>
        <end position="40"/>
    </location>
</feature>
<dbReference type="InterPro" id="IPR050297">
    <property type="entry name" value="LipidA_mod_glycosyltrf_83"/>
</dbReference>
<evidence type="ECO:0000256" key="4">
    <source>
        <dbReference type="ARBA" id="ARBA00022679"/>
    </source>
</evidence>
<feature type="transmembrane region" description="Helical" evidence="8">
    <location>
        <begin position="294"/>
        <end position="315"/>
    </location>
</feature>
<organism evidence="10">
    <name type="scientific">invertebrate metagenome</name>
    <dbReference type="NCBI Taxonomy" id="1711999"/>
    <lineage>
        <taxon>unclassified sequences</taxon>
        <taxon>metagenomes</taxon>
        <taxon>organismal metagenomes</taxon>
    </lineage>
</organism>
<feature type="domain" description="Glycosyltransferase RgtA/B/C/D-like" evidence="9">
    <location>
        <begin position="69"/>
        <end position="229"/>
    </location>
</feature>
<feature type="transmembrane region" description="Helical" evidence="8">
    <location>
        <begin position="259"/>
        <end position="282"/>
    </location>
</feature>
<keyword evidence="4" id="KW-0808">Transferase</keyword>
<dbReference type="PANTHER" id="PTHR33908">
    <property type="entry name" value="MANNOSYLTRANSFERASE YKCB-RELATED"/>
    <property type="match status" value="1"/>
</dbReference>
<keyword evidence="6 8" id="KW-1133">Transmembrane helix</keyword>
<feature type="transmembrane region" description="Helical" evidence="8">
    <location>
        <begin position="114"/>
        <end position="138"/>
    </location>
</feature>
<comment type="subcellular location">
    <subcellularLocation>
        <location evidence="1">Cell membrane</location>
        <topology evidence="1">Multi-pass membrane protein</topology>
    </subcellularLocation>
</comment>
<proteinExistence type="predicted"/>
<evidence type="ECO:0000313" key="10">
    <source>
        <dbReference type="EMBL" id="VBB69718.1"/>
    </source>
</evidence>
<dbReference type="AlphaFoldDB" id="A0A484HC30"/>
<protein>
    <recommendedName>
        <fullName evidence="9">Glycosyltransferase RgtA/B/C/D-like domain-containing protein</fullName>
    </recommendedName>
</protein>
<feature type="transmembrane region" description="Helical" evidence="8">
    <location>
        <begin position="321"/>
        <end position="338"/>
    </location>
</feature>
<sequence>MTALGKGGVIACLPAWGSSVFYSFHSVLTLAFMVTVWRIAALVSHPLNLSFDEAQYWIWAQAPAWGYFSKPPLIAWVIALTTGLCGDGEACVRSGAPLAYLVGTLALYDSGRLLYGPVIGFWSAAVFLTLPGVAFSAMVISVDSLLLMFWAIALATLVRALVTNHFTWWMMLGSVIGLGFLAKYAMLFFVVSLLLYLVCVPMRRPLLQTAGPWLAMTLALICLFPNILWNATYHFATLKHTHENAHLVISSFFHPDKGLVFIGAQFAVFGPILMTVLARLVVCLRWVVAIDKNASLWMSFALPVMAVMSVEAFLSRAHANWSAPAFVSATVLVVAWLVRLNRTGLLKAVLALHLAAATVLYNLDTVRVSMGFSYTEKNDLLRRIRGWDAVGHMLASIRAQHPGTPLLFDARKVLSPLVYYTRPIAFDAAMWNKSGIATNHFELITDLNQAVSHSFLLITEHHTASHIAPAFFQTELVAVLRVPLYMHFTKEIRIFRCDAFRGYA</sequence>
<dbReference type="Pfam" id="PF13231">
    <property type="entry name" value="PMT_2"/>
    <property type="match status" value="1"/>
</dbReference>
<evidence type="ECO:0000256" key="3">
    <source>
        <dbReference type="ARBA" id="ARBA00022676"/>
    </source>
</evidence>
<reference evidence="10" key="1">
    <citation type="submission" date="2018-10" db="EMBL/GenBank/DDBJ databases">
        <authorList>
            <person name="Gruber-Vodicka H."/>
            <person name="Jaeckle O."/>
        </authorList>
    </citation>
    <scope>NUCLEOTIDE SEQUENCE</scope>
</reference>
<evidence type="ECO:0000256" key="8">
    <source>
        <dbReference type="SAM" id="Phobius"/>
    </source>
</evidence>
<feature type="transmembrane region" description="Helical" evidence="8">
    <location>
        <begin position="168"/>
        <end position="198"/>
    </location>
</feature>
<keyword evidence="2" id="KW-1003">Cell membrane</keyword>
<evidence type="ECO:0000259" key="9">
    <source>
        <dbReference type="Pfam" id="PF13231"/>
    </source>
</evidence>